<name>K8F7V3_9CHLO</name>
<feature type="compositionally biased region" description="Low complexity" evidence="7">
    <location>
        <begin position="16"/>
        <end position="25"/>
    </location>
</feature>
<dbReference type="PANTHER" id="PTHR23417:SF21">
    <property type="entry name" value="TRNA (GUANINE-N(7)-)-METHYLTRANSFERASE"/>
    <property type="match status" value="1"/>
</dbReference>
<keyword evidence="5" id="KW-0949">S-adenosyl-L-methionine</keyword>
<dbReference type="SUPFAM" id="SSF53335">
    <property type="entry name" value="S-adenosyl-L-methionine-dependent methyltransferases"/>
    <property type="match status" value="1"/>
</dbReference>
<protein>
    <recommendedName>
        <fullName evidence="2">tRNA (guanine(46)-N(7))-methyltransferase</fullName>
        <ecNumber evidence="2">2.1.1.33</ecNumber>
    </recommendedName>
</protein>
<dbReference type="OrthoDB" id="47276at2759"/>
<evidence type="ECO:0000256" key="6">
    <source>
        <dbReference type="ARBA" id="ARBA00022694"/>
    </source>
</evidence>
<evidence type="ECO:0000313" key="9">
    <source>
        <dbReference type="Proteomes" id="UP000198341"/>
    </source>
</evidence>
<keyword evidence="3" id="KW-0489">Methyltransferase</keyword>
<dbReference type="RefSeq" id="XP_007511567.1">
    <property type="nucleotide sequence ID" value="XM_007511505.1"/>
</dbReference>
<organism evidence="8 9">
    <name type="scientific">Bathycoccus prasinos</name>
    <dbReference type="NCBI Taxonomy" id="41875"/>
    <lineage>
        <taxon>Eukaryota</taxon>
        <taxon>Viridiplantae</taxon>
        <taxon>Chlorophyta</taxon>
        <taxon>Mamiellophyceae</taxon>
        <taxon>Mamiellales</taxon>
        <taxon>Bathycoccaceae</taxon>
        <taxon>Bathycoccus</taxon>
    </lineage>
</organism>
<accession>K8F7V3</accession>
<dbReference type="AlphaFoldDB" id="K8F7V3"/>
<evidence type="ECO:0000256" key="7">
    <source>
        <dbReference type="SAM" id="MobiDB-lite"/>
    </source>
</evidence>
<dbReference type="InterPro" id="IPR003358">
    <property type="entry name" value="tRNA_(Gua-N-7)_MeTrfase_Trmb"/>
</dbReference>
<dbReference type="STRING" id="41875.K8F7V3"/>
<feature type="region of interest" description="Disordered" evidence="7">
    <location>
        <begin position="1"/>
        <end position="54"/>
    </location>
</feature>
<dbReference type="GO" id="GO:0043527">
    <property type="term" value="C:tRNA methyltransferase complex"/>
    <property type="evidence" value="ECO:0007669"/>
    <property type="project" value="TreeGrafter"/>
</dbReference>
<dbReference type="PROSITE" id="PS51625">
    <property type="entry name" value="SAM_MT_TRMB"/>
    <property type="match status" value="1"/>
</dbReference>
<evidence type="ECO:0000256" key="2">
    <source>
        <dbReference type="ARBA" id="ARBA00011977"/>
    </source>
</evidence>
<dbReference type="eggNOG" id="KOG3115">
    <property type="taxonomic scope" value="Eukaryota"/>
</dbReference>
<sequence>MAALVQDEDVDANRNNTTTTTTNTTAKKKKSKKEDAEKKKGPTPAPKHTRKYGAPMTGYQLEHGAKLMAEDSPFASLNLKEAMKSGAAKGVRCRQHVNPLSQKFSAPSRTPDWAAIFKEPVKPMTIDVGCGGGRFPLAMAQRFRERNFLGVDVREALVERGEKWGEFAEVSENVAFAAGNCTVSLKPWLDDYNENNRDEKRRGKVELVCVQFPDPHFKRKHWKRRVVQKQMVDALASGLEEGARVFLQSDVKEVAEDMRDKFEKFGNGKFVVDESLHGNEEVIFEADAPDISDWEGEEHEGFVPTWYKKGWLKENPLGIPTEREVQTTNEGQPCFRVMLVRT</sequence>
<proteinExistence type="predicted"/>
<dbReference type="EC" id="2.1.1.33" evidence="2"/>
<keyword evidence="4" id="KW-0808">Transferase</keyword>
<gene>
    <name evidence="8" type="ORF">Bathy08g04160</name>
</gene>
<dbReference type="InterPro" id="IPR029063">
    <property type="entry name" value="SAM-dependent_MTases_sf"/>
</dbReference>
<dbReference type="CDD" id="cd02440">
    <property type="entry name" value="AdoMet_MTases"/>
    <property type="match status" value="1"/>
</dbReference>
<dbReference type="GO" id="GO:0008176">
    <property type="term" value="F:tRNA (guanine(46)-N7)-methyltransferase activity"/>
    <property type="evidence" value="ECO:0007669"/>
    <property type="project" value="UniProtKB-EC"/>
</dbReference>
<feature type="compositionally biased region" description="Acidic residues" evidence="7">
    <location>
        <begin position="1"/>
        <end position="10"/>
    </location>
</feature>
<comment type="catalytic activity">
    <reaction evidence="1">
        <text>guanosine(46) in tRNA + S-adenosyl-L-methionine = N(7)-methylguanosine(46) in tRNA + S-adenosyl-L-homocysteine</text>
        <dbReference type="Rhea" id="RHEA:42708"/>
        <dbReference type="Rhea" id="RHEA-COMP:10188"/>
        <dbReference type="Rhea" id="RHEA-COMP:10189"/>
        <dbReference type="ChEBI" id="CHEBI:57856"/>
        <dbReference type="ChEBI" id="CHEBI:59789"/>
        <dbReference type="ChEBI" id="CHEBI:74269"/>
        <dbReference type="ChEBI" id="CHEBI:74480"/>
        <dbReference type="EC" id="2.1.1.33"/>
    </reaction>
</comment>
<evidence type="ECO:0000256" key="4">
    <source>
        <dbReference type="ARBA" id="ARBA00022679"/>
    </source>
</evidence>
<keyword evidence="9" id="KW-1185">Reference proteome</keyword>
<dbReference type="EMBL" id="FO082271">
    <property type="protein sequence ID" value="CCO17688.1"/>
    <property type="molecule type" value="Genomic_DNA"/>
</dbReference>
<keyword evidence="6" id="KW-0819">tRNA processing</keyword>
<evidence type="ECO:0000256" key="1">
    <source>
        <dbReference type="ARBA" id="ARBA00000142"/>
    </source>
</evidence>
<evidence type="ECO:0000256" key="3">
    <source>
        <dbReference type="ARBA" id="ARBA00022603"/>
    </source>
</evidence>
<dbReference type="GeneID" id="19014395"/>
<dbReference type="PANTHER" id="PTHR23417">
    <property type="entry name" value="3-DEOXY-D-MANNO-OCTULOSONIC-ACID TRANSFERASE/TRNA GUANINE-N 7 - -METHYLTRANSFERASE"/>
    <property type="match status" value="1"/>
</dbReference>
<dbReference type="Gene3D" id="3.40.50.150">
    <property type="entry name" value="Vaccinia Virus protein VP39"/>
    <property type="match status" value="1"/>
</dbReference>
<dbReference type="KEGG" id="bpg:Bathy08g04160"/>
<evidence type="ECO:0000313" key="8">
    <source>
        <dbReference type="EMBL" id="CCO17688.1"/>
    </source>
</evidence>
<dbReference type="Pfam" id="PF02390">
    <property type="entry name" value="Methyltransf_4"/>
    <property type="match status" value="1"/>
</dbReference>
<evidence type="ECO:0000256" key="5">
    <source>
        <dbReference type="ARBA" id="ARBA00022691"/>
    </source>
</evidence>
<dbReference type="Proteomes" id="UP000198341">
    <property type="component" value="Chromosome 8"/>
</dbReference>
<reference evidence="8 9" key="1">
    <citation type="submission" date="2011-10" db="EMBL/GenBank/DDBJ databases">
        <authorList>
            <person name="Genoscope - CEA"/>
        </authorList>
    </citation>
    <scope>NUCLEOTIDE SEQUENCE [LARGE SCALE GENOMIC DNA]</scope>
    <source>
        <strain evidence="8 9">RCC 1105</strain>
    </source>
</reference>